<feature type="domain" description="F5/8 type C" evidence="2">
    <location>
        <begin position="1"/>
        <end position="141"/>
    </location>
</feature>
<dbReference type="FunFam" id="2.60.120.260:FF:000002">
    <property type="entry name" value="Coagulation factor VIII"/>
    <property type="match status" value="1"/>
</dbReference>
<gene>
    <name evidence="4" type="primary">LOC109468256</name>
</gene>
<dbReference type="RefSeq" id="XP_019622071.1">
    <property type="nucleotide sequence ID" value="XM_019766512.1"/>
</dbReference>
<dbReference type="PROSITE" id="PS50022">
    <property type="entry name" value="FA58C_3"/>
    <property type="match status" value="1"/>
</dbReference>
<dbReference type="Pfam" id="PF00754">
    <property type="entry name" value="F5_F8_type_C"/>
    <property type="match status" value="1"/>
</dbReference>
<dbReference type="SUPFAM" id="SSF49785">
    <property type="entry name" value="Galactose-binding domain-like"/>
    <property type="match status" value="1"/>
</dbReference>
<dbReference type="AlphaFoldDB" id="A0A6P4YXS1"/>
<dbReference type="OrthoDB" id="9973968at2759"/>
<sequence length="190" mass="21449">MESGAIPDDRITASSFYEIAFAPYRGRLNEASGSWAAQASTIGEWLQVDIERMKRVTGTVIQGRHNSDQWVASYKVQYSADGINWSTYAGSEGSEKVFPGNTDRSTPVTNLLDNPVEARYVRFYPQSWYNWITMRAEILVCRESNGPCYEMKLLDPRNEDGVYTIYPFSACQNVPISVYCHNMASGNPEE</sequence>
<dbReference type="KEGG" id="bbel:109468256"/>
<dbReference type="Proteomes" id="UP000515135">
    <property type="component" value="Unplaced"/>
</dbReference>
<dbReference type="SMART" id="SM00231">
    <property type="entry name" value="FA58C"/>
    <property type="match status" value="1"/>
</dbReference>
<keyword evidence="1" id="KW-1015">Disulfide bond</keyword>
<feature type="non-terminal residue" evidence="4">
    <location>
        <position position="190"/>
    </location>
</feature>
<evidence type="ECO:0000313" key="4">
    <source>
        <dbReference type="RefSeq" id="XP_019622071.1"/>
    </source>
</evidence>
<dbReference type="GeneID" id="109468256"/>
<name>A0A6P4YXS1_BRABE</name>
<proteinExistence type="predicted"/>
<dbReference type="InterPro" id="IPR008979">
    <property type="entry name" value="Galactose-bd-like_sf"/>
</dbReference>
<evidence type="ECO:0000313" key="3">
    <source>
        <dbReference type="Proteomes" id="UP000515135"/>
    </source>
</evidence>
<dbReference type="PANTHER" id="PTHR24543">
    <property type="entry name" value="MULTICOPPER OXIDASE-RELATED"/>
    <property type="match status" value="1"/>
</dbReference>
<dbReference type="InterPro" id="IPR000421">
    <property type="entry name" value="FA58C"/>
</dbReference>
<dbReference type="Gene3D" id="2.60.120.260">
    <property type="entry name" value="Galactose-binding domain-like"/>
    <property type="match status" value="1"/>
</dbReference>
<reference evidence="4" key="1">
    <citation type="submission" date="2025-08" db="UniProtKB">
        <authorList>
            <consortium name="RefSeq"/>
        </authorList>
    </citation>
    <scope>IDENTIFICATION</scope>
    <source>
        <tissue evidence="4">Gonad</tissue>
    </source>
</reference>
<dbReference type="CDD" id="cd00057">
    <property type="entry name" value="FA58C"/>
    <property type="match status" value="1"/>
</dbReference>
<evidence type="ECO:0000256" key="1">
    <source>
        <dbReference type="ARBA" id="ARBA00023157"/>
    </source>
</evidence>
<accession>A0A6P4YXS1</accession>
<dbReference type="PANTHER" id="PTHR24543:SF291">
    <property type="entry name" value="SMOKE ALARM, ISOFORM D"/>
    <property type="match status" value="1"/>
</dbReference>
<keyword evidence="3" id="KW-1185">Reference proteome</keyword>
<protein>
    <submittedName>
        <fullName evidence="4">Lactadherin-like</fullName>
    </submittedName>
</protein>
<organism evidence="3 4">
    <name type="scientific">Branchiostoma belcheri</name>
    <name type="common">Amphioxus</name>
    <dbReference type="NCBI Taxonomy" id="7741"/>
    <lineage>
        <taxon>Eukaryota</taxon>
        <taxon>Metazoa</taxon>
        <taxon>Chordata</taxon>
        <taxon>Cephalochordata</taxon>
        <taxon>Leptocardii</taxon>
        <taxon>Amphioxiformes</taxon>
        <taxon>Branchiostomatidae</taxon>
        <taxon>Branchiostoma</taxon>
    </lineage>
</organism>
<evidence type="ECO:0000259" key="2">
    <source>
        <dbReference type="PROSITE" id="PS50022"/>
    </source>
</evidence>